<proteinExistence type="predicted"/>
<protein>
    <submittedName>
        <fullName evidence="1">Uncharacterized protein</fullName>
    </submittedName>
</protein>
<dbReference type="Ensembl" id="ENSABRT00000012670.1">
    <property type="protein sequence ID" value="ENSABRP00000008886.1"/>
    <property type="gene ID" value="ENSABRG00000007984.1"/>
</dbReference>
<organism evidence="1 2">
    <name type="scientific">Anser brachyrhynchus</name>
    <name type="common">Pink-footed goose</name>
    <dbReference type="NCBI Taxonomy" id="132585"/>
    <lineage>
        <taxon>Eukaryota</taxon>
        <taxon>Metazoa</taxon>
        <taxon>Chordata</taxon>
        <taxon>Craniata</taxon>
        <taxon>Vertebrata</taxon>
        <taxon>Euteleostomi</taxon>
        <taxon>Archelosauria</taxon>
        <taxon>Archosauria</taxon>
        <taxon>Dinosauria</taxon>
        <taxon>Saurischia</taxon>
        <taxon>Theropoda</taxon>
        <taxon>Coelurosauria</taxon>
        <taxon>Aves</taxon>
        <taxon>Neognathae</taxon>
        <taxon>Galloanserae</taxon>
        <taxon>Anseriformes</taxon>
        <taxon>Anatidae</taxon>
        <taxon>Anserinae</taxon>
        <taxon>Anser</taxon>
    </lineage>
</organism>
<evidence type="ECO:0000313" key="2">
    <source>
        <dbReference type="Proteomes" id="UP000694426"/>
    </source>
</evidence>
<reference evidence="1" key="1">
    <citation type="submission" date="2025-08" db="UniProtKB">
        <authorList>
            <consortium name="Ensembl"/>
        </authorList>
    </citation>
    <scope>IDENTIFICATION</scope>
</reference>
<dbReference type="Proteomes" id="UP000694426">
    <property type="component" value="Unplaced"/>
</dbReference>
<dbReference type="AlphaFoldDB" id="A0A8B9BSJ6"/>
<evidence type="ECO:0000313" key="1">
    <source>
        <dbReference type="Ensembl" id="ENSABRP00000008886.1"/>
    </source>
</evidence>
<name>A0A8B9BSJ6_9AVES</name>
<keyword evidence="2" id="KW-1185">Reference proteome</keyword>
<reference evidence="1" key="2">
    <citation type="submission" date="2025-09" db="UniProtKB">
        <authorList>
            <consortium name="Ensembl"/>
        </authorList>
    </citation>
    <scope>IDENTIFICATION</scope>
</reference>
<accession>A0A8B9BSJ6</accession>
<sequence>MGRGSGWRLERLRGGGERCRARKCLFTRPGADKLRGRVSLGSTRFKAGGRKDFFTPFLSTWWKRLAQLFGGNKKKYVDVQTEQNRGKAGPTCLLNTRCSRQHARGRVLQLLRRAARG</sequence>